<feature type="binding site" evidence="7">
    <location>
        <position position="170"/>
    </location>
    <ligand>
        <name>AMP</name>
        <dbReference type="ChEBI" id="CHEBI:456215"/>
    </ligand>
</feature>
<dbReference type="Gene3D" id="3.40.50.300">
    <property type="entry name" value="P-loop containing nucleotide triphosphate hydrolases"/>
    <property type="match status" value="1"/>
</dbReference>
<proteinExistence type="inferred from homology"/>
<dbReference type="GO" id="GO:0046041">
    <property type="term" value="P:ITP metabolic process"/>
    <property type="evidence" value="ECO:0007669"/>
    <property type="project" value="UniProtKB-UniRule"/>
</dbReference>
<dbReference type="Proteomes" id="UP000243052">
    <property type="component" value="Chromosome vii"/>
</dbReference>
<feature type="binding site" evidence="7">
    <location>
        <position position="137"/>
    </location>
    <ligand>
        <name>GTP</name>
        <dbReference type="ChEBI" id="CHEBI:37565"/>
    </ligand>
</feature>
<feature type="binding site" evidence="7">
    <location>
        <begin position="64"/>
        <end position="66"/>
    </location>
    <ligand>
        <name>AMP</name>
        <dbReference type="ChEBI" id="CHEBI:456215"/>
    </ligand>
</feature>
<dbReference type="CDD" id="cd01428">
    <property type="entry name" value="ADK"/>
    <property type="match status" value="1"/>
</dbReference>
<dbReference type="NCBIfam" id="TIGR01351">
    <property type="entry name" value="adk"/>
    <property type="match status" value="1"/>
</dbReference>
<dbReference type="EC" id="2.7.4.10" evidence="7"/>
<gene>
    <name evidence="7" type="primary">ADK2</name>
    <name evidence="9" type="ORF">AW171_hschr74225</name>
</gene>
<feature type="binding site" evidence="7">
    <location>
        <position position="43"/>
    </location>
    <ligand>
        <name>AMP</name>
        <dbReference type="ChEBI" id="CHEBI:456215"/>
    </ligand>
</feature>
<dbReference type="Pfam" id="PF00406">
    <property type="entry name" value="ADK"/>
    <property type="match status" value="1"/>
</dbReference>
<dbReference type="GO" id="GO:0005525">
    <property type="term" value="F:GTP binding"/>
    <property type="evidence" value="ECO:0007669"/>
    <property type="project" value="UniProtKB-KW"/>
</dbReference>
<evidence type="ECO:0000313" key="10">
    <source>
        <dbReference type="Proteomes" id="UP000243052"/>
    </source>
</evidence>
<evidence type="ECO:0000256" key="1">
    <source>
        <dbReference type="ARBA" id="ARBA00004305"/>
    </source>
</evidence>
<feature type="domain" description="Adenylate kinase active site lid" evidence="8">
    <location>
        <begin position="137"/>
        <end position="172"/>
    </location>
</feature>
<dbReference type="HAMAP" id="MF_03169">
    <property type="entry name" value="Adenylate_kinase_AK3"/>
    <property type="match status" value="1"/>
</dbReference>
<accession>A0A109UY30</accession>
<feature type="binding site" evidence="7">
    <location>
        <position position="181"/>
    </location>
    <ligand>
        <name>AMP</name>
        <dbReference type="ChEBI" id="CHEBI:456215"/>
    </ligand>
</feature>
<dbReference type="GO" id="GO:0046039">
    <property type="term" value="P:GTP metabolic process"/>
    <property type="evidence" value="ECO:0007669"/>
    <property type="project" value="UniProtKB-UniRule"/>
</dbReference>
<dbReference type="InterPro" id="IPR033690">
    <property type="entry name" value="Adenylat_kinase_CS"/>
</dbReference>
<dbReference type="GO" id="GO:0046033">
    <property type="term" value="P:AMP metabolic process"/>
    <property type="evidence" value="ECO:0007669"/>
    <property type="project" value="UniProtKB-UniRule"/>
</dbReference>
<dbReference type="InterPro" id="IPR007862">
    <property type="entry name" value="Adenylate_kinase_lid-dom"/>
</dbReference>
<feature type="binding site" evidence="7">
    <location>
        <begin position="146"/>
        <end position="147"/>
    </location>
    <ligand>
        <name>GTP</name>
        <dbReference type="ChEBI" id="CHEBI:37565"/>
    </ligand>
</feature>
<feature type="binding site" evidence="7">
    <location>
        <begin position="16"/>
        <end position="21"/>
    </location>
    <ligand>
        <name>GTP</name>
        <dbReference type="ChEBI" id="CHEBI:37565"/>
    </ligand>
</feature>
<evidence type="ECO:0000256" key="4">
    <source>
        <dbReference type="ARBA" id="ARBA00022777"/>
    </source>
</evidence>
<feature type="binding site" evidence="7">
    <location>
        <position position="210"/>
    </location>
    <ligand>
        <name>GTP</name>
        <dbReference type="ChEBI" id="CHEBI:37565"/>
    </ligand>
</feature>
<dbReference type="OrthoDB" id="439792at2759"/>
<dbReference type="GeneID" id="28725544"/>
<dbReference type="SUPFAM" id="SSF57774">
    <property type="entry name" value="Microbial and mitochondrial ADK, insert 'zinc finger' domain"/>
    <property type="match status" value="1"/>
</dbReference>
<dbReference type="InterPro" id="IPR000850">
    <property type="entry name" value="Adenylat/UMP-CMP_kin"/>
</dbReference>
<dbReference type="FunFam" id="3.40.50.300:FF:000106">
    <property type="entry name" value="Adenylate kinase mitochondrial"/>
    <property type="match status" value="1"/>
</dbReference>
<evidence type="ECO:0000313" key="9">
    <source>
        <dbReference type="EMBL" id="AMD22201.1"/>
    </source>
</evidence>
<feature type="binding site" evidence="7">
    <location>
        <begin position="95"/>
        <end position="98"/>
    </location>
    <ligand>
        <name>AMP</name>
        <dbReference type="ChEBI" id="CHEBI:456215"/>
    </ligand>
</feature>
<evidence type="ECO:0000256" key="7">
    <source>
        <dbReference type="HAMAP-Rule" id="MF_03169"/>
    </source>
</evidence>
<sequence length="227" mass="25280">MSSQKPLRLLLLSYPGAGKGTLSSRLLKRMPHINYVSSGDLLRREIAIKSPLGIQASSFISKGLLLPDNMITSVIMDHLKVNSLLSGETSWLLDGFPRTIGQALSLDNELVKYNSSLNLVVEIDVPQAVILKRISSRYIHLASGRVYNLDYNPPKTPGIDDITGEPLTKRSDDTIEVVQNRLNEYSKTITPLREFYEQKGILRVVSGETSDITYPLLEKLVEKELAT</sequence>
<dbReference type="SUPFAM" id="SSF52540">
    <property type="entry name" value="P-loop containing nucleoside triphosphate hydrolases"/>
    <property type="match status" value="1"/>
</dbReference>
<dbReference type="InterPro" id="IPR027417">
    <property type="entry name" value="P-loop_NTPase"/>
</dbReference>
<feature type="region of interest" description="LID" evidence="7">
    <location>
        <begin position="136"/>
        <end position="173"/>
    </location>
</feature>
<comment type="subunit">
    <text evidence="7">Monomer.</text>
</comment>
<comment type="function">
    <text evidence="7">Involved in maintaining the homeostasis of cellular nucleotides by catalyzing the interconversion of nucleoside phosphates. Has GTP:AMP phosphotransferase and ITP:AMP phosphotransferase activities.</text>
</comment>
<dbReference type="HAMAP" id="MF_00235">
    <property type="entry name" value="Adenylate_kinase_Adk"/>
    <property type="match status" value="1"/>
</dbReference>
<feature type="binding site" evidence="7">
    <location>
        <position position="102"/>
    </location>
    <ligand>
        <name>AMP</name>
        <dbReference type="ChEBI" id="CHEBI:456215"/>
    </ligand>
</feature>
<keyword evidence="6 7" id="KW-0342">GTP-binding</keyword>
<keyword evidence="2 7" id="KW-0808">Transferase</keyword>
<dbReference type="InterPro" id="IPR006259">
    <property type="entry name" value="Adenyl_kin_sub"/>
</dbReference>
<keyword evidence="5 7" id="KW-0496">Mitochondrion</keyword>
<reference evidence="9 10" key="1">
    <citation type="submission" date="2016-01" db="EMBL/GenBank/DDBJ databases">
        <title>Genome sequence of the yeast Holleya sinecauda.</title>
        <authorList>
            <person name="Dietrich F.S."/>
        </authorList>
    </citation>
    <scope>NUCLEOTIDE SEQUENCE [LARGE SCALE GENOMIC DNA]</scope>
    <source>
        <strain evidence="9 10">ATCC 58844</strain>
    </source>
</reference>
<evidence type="ECO:0000256" key="5">
    <source>
        <dbReference type="ARBA" id="ARBA00023128"/>
    </source>
</evidence>
<keyword evidence="3 7" id="KW-0547">Nucleotide-binding</keyword>
<protein>
    <recommendedName>
        <fullName evidence="7">GTP:AMP phosphotransferase, mitochondrial</fullName>
        <ecNumber evidence="7">2.7.4.10</ecNumber>
    </recommendedName>
    <alternativeName>
        <fullName evidence="7">Adenylate kinase 3</fullName>
        <shortName evidence="7">AK 3</shortName>
    </alternativeName>
</protein>
<dbReference type="InterPro" id="IPR036193">
    <property type="entry name" value="ADK_active_lid_dom_sf"/>
</dbReference>
<feature type="region of interest" description="NMPbind" evidence="7">
    <location>
        <begin position="37"/>
        <end position="66"/>
    </location>
</feature>
<comment type="domain">
    <text evidence="7">Consists of three domains, a large central CORE domain and two small peripheral domains, NMPbind and LID, which undergo movements during catalysis. The LID domain closes over the site of phosphoryl transfer upon GTP binding. Assembling and dissambling the active center during each catalytic cycle provides an effective means to prevent GTP hydrolysis.</text>
</comment>
<dbReference type="PANTHER" id="PTHR23359">
    <property type="entry name" value="NUCLEOTIDE KINASE"/>
    <property type="match status" value="1"/>
</dbReference>
<keyword evidence="10" id="KW-1185">Reference proteome</keyword>
<dbReference type="Pfam" id="PF05191">
    <property type="entry name" value="ADK_lid"/>
    <property type="match status" value="1"/>
</dbReference>
<dbReference type="GO" id="GO:0046899">
    <property type="term" value="F:nucleoside triphosphate adenylate kinase activity"/>
    <property type="evidence" value="ECO:0007669"/>
    <property type="project" value="UniProtKB-UniRule"/>
</dbReference>
<dbReference type="GO" id="GO:0006172">
    <property type="term" value="P:ADP biosynthetic process"/>
    <property type="evidence" value="ECO:0007669"/>
    <property type="project" value="UniProtKB-UniRule"/>
</dbReference>
<comment type="similarity">
    <text evidence="7">Belongs to the adenylate kinase family. AK3 subfamily.</text>
</comment>
<dbReference type="GO" id="GO:0004017">
    <property type="term" value="F:AMP kinase activity"/>
    <property type="evidence" value="ECO:0007669"/>
    <property type="project" value="InterPro"/>
</dbReference>
<dbReference type="RefSeq" id="XP_017989197.1">
    <property type="nucleotide sequence ID" value="XM_018133640.1"/>
</dbReference>
<dbReference type="InterPro" id="IPR028586">
    <property type="entry name" value="AK3/Ak4_mitochondrial"/>
</dbReference>
<dbReference type="PRINTS" id="PR00094">
    <property type="entry name" value="ADENYLTKNASE"/>
</dbReference>
<dbReference type="GO" id="GO:0005524">
    <property type="term" value="F:ATP binding"/>
    <property type="evidence" value="ECO:0007669"/>
    <property type="project" value="InterPro"/>
</dbReference>
<keyword evidence="4 7" id="KW-0418">Kinase</keyword>
<dbReference type="AlphaFoldDB" id="A0A109UY30"/>
<evidence type="ECO:0000256" key="6">
    <source>
        <dbReference type="ARBA" id="ARBA00023134"/>
    </source>
</evidence>
<evidence type="ECO:0000256" key="2">
    <source>
        <dbReference type="ARBA" id="ARBA00022679"/>
    </source>
</evidence>
<name>A0A109UY30_9SACH</name>
<dbReference type="EMBL" id="CP014247">
    <property type="protein sequence ID" value="AMD22201.1"/>
    <property type="molecule type" value="Genomic_DNA"/>
</dbReference>
<evidence type="ECO:0000256" key="3">
    <source>
        <dbReference type="ARBA" id="ARBA00022741"/>
    </source>
</evidence>
<evidence type="ECO:0000259" key="8">
    <source>
        <dbReference type="Pfam" id="PF05191"/>
    </source>
</evidence>
<comment type="subcellular location">
    <subcellularLocation>
        <location evidence="1 7">Mitochondrion matrix</location>
    </subcellularLocation>
</comment>
<organism evidence="9 10">
    <name type="scientific">Eremothecium sinecaudum</name>
    <dbReference type="NCBI Taxonomy" id="45286"/>
    <lineage>
        <taxon>Eukaryota</taxon>
        <taxon>Fungi</taxon>
        <taxon>Dikarya</taxon>
        <taxon>Ascomycota</taxon>
        <taxon>Saccharomycotina</taxon>
        <taxon>Saccharomycetes</taxon>
        <taxon>Saccharomycetales</taxon>
        <taxon>Saccharomycetaceae</taxon>
        <taxon>Eremothecium</taxon>
    </lineage>
</organism>
<comment type="catalytic activity">
    <reaction evidence="7">
        <text>a ribonucleoside 5'-triphosphate + AMP = a ribonucleoside 5'-diphosphate + ADP</text>
        <dbReference type="Rhea" id="RHEA:13749"/>
        <dbReference type="ChEBI" id="CHEBI:57930"/>
        <dbReference type="ChEBI" id="CHEBI:61557"/>
        <dbReference type="ChEBI" id="CHEBI:456215"/>
        <dbReference type="ChEBI" id="CHEBI:456216"/>
        <dbReference type="EC" id="2.7.4.10"/>
    </reaction>
</comment>
<feature type="binding site" evidence="7">
    <location>
        <position position="38"/>
    </location>
    <ligand>
        <name>AMP</name>
        <dbReference type="ChEBI" id="CHEBI:456215"/>
    </ligand>
</feature>
<dbReference type="GO" id="GO:0005759">
    <property type="term" value="C:mitochondrial matrix"/>
    <property type="evidence" value="ECO:0007669"/>
    <property type="project" value="UniProtKB-SubCell"/>
</dbReference>
<dbReference type="PROSITE" id="PS00113">
    <property type="entry name" value="ADENYLATE_KINASE"/>
    <property type="match status" value="1"/>
</dbReference>
<dbReference type="STRING" id="45286.A0A109UY30"/>